<dbReference type="AlphaFoldDB" id="A0A923RN79"/>
<keyword evidence="3" id="KW-1185">Reference proteome</keyword>
<evidence type="ECO:0000256" key="1">
    <source>
        <dbReference type="PROSITE-ProRule" id="PRU00182"/>
    </source>
</evidence>
<keyword evidence="1" id="KW-0694">RNA-binding</keyword>
<evidence type="ECO:0000313" key="2">
    <source>
        <dbReference type="EMBL" id="MBC5661059.1"/>
    </source>
</evidence>
<evidence type="ECO:0000313" key="3">
    <source>
        <dbReference type="Proteomes" id="UP000649345"/>
    </source>
</evidence>
<dbReference type="RefSeq" id="WP_186873998.1">
    <property type="nucleotide sequence ID" value="NZ_JACOOR010000010.1"/>
</dbReference>
<proteinExistence type="predicted"/>
<protein>
    <submittedName>
        <fullName evidence="2">RNA-binding S4 domain-containing protein</fullName>
    </submittedName>
</protein>
<name>A0A923RN79_9FIRM</name>
<dbReference type="EMBL" id="JACOOR010000010">
    <property type="protein sequence ID" value="MBC5661059.1"/>
    <property type="molecule type" value="Genomic_DNA"/>
</dbReference>
<dbReference type="GO" id="GO:0003723">
    <property type="term" value="F:RNA binding"/>
    <property type="evidence" value="ECO:0007669"/>
    <property type="project" value="UniProtKB-KW"/>
</dbReference>
<accession>A0A923RN79</accession>
<dbReference type="Pfam" id="PF13275">
    <property type="entry name" value="S4_2"/>
    <property type="match status" value="1"/>
</dbReference>
<dbReference type="PROSITE" id="PS50889">
    <property type="entry name" value="S4"/>
    <property type="match status" value="1"/>
</dbReference>
<gene>
    <name evidence="2" type="ORF">H8S44_14985</name>
</gene>
<sequence length="70" mass="7969">MESIEVAIRDEFIRLGQAMKLAGILSLGSDIKYEIVDGKVKVNGEVEERRGRKLHRGDVFTYQGQDYKIV</sequence>
<comment type="caution">
    <text evidence="2">The sequence shown here is derived from an EMBL/GenBank/DDBJ whole genome shotgun (WGS) entry which is preliminary data.</text>
</comment>
<dbReference type="InterPro" id="IPR036986">
    <property type="entry name" value="S4_RNA-bd_sf"/>
</dbReference>
<organism evidence="2 3">
    <name type="scientific">Anaerosacchariphilus hominis</name>
    <dbReference type="NCBI Taxonomy" id="2763017"/>
    <lineage>
        <taxon>Bacteria</taxon>
        <taxon>Bacillati</taxon>
        <taxon>Bacillota</taxon>
        <taxon>Clostridia</taxon>
        <taxon>Lachnospirales</taxon>
        <taxon>Lachnospiraceae</taxon>
        <taxon>Anaerosacchariphilus</taxon>
    </lineage>
</organism>
<dbReference type="Gene3D" id="3.10.290.10">
    <property type="entry name" value="RNA-binding S4 domain"/>
    <property type="match status" value="1"/>
</dbReference>
<reference evidence="2" key="1">
    <citation type="submission" date="2020-08" db="EMBL/GenBank/DDBJ databases">
        <title>Genome public.</title>
        <authorList>
            <person name="Liu C."/>
            <person name="Sun Q."/>
        </authorList>
    </citation>
    <scope>NUCLEOTIDE SEQUENCE</scope>
    <source>
        <strain evidence="2">NSJ-68</strain>
    </source>
</reference>
<dbReference type="Proteomes" id="UP000649345">
    <property type="component" value="Unassembled WGS sequence"/>
</dbReference>
<dbReference type="SUPFAM" id="SSF55174">
    <property type="entry name" value="Alpha-L RNA-binding motif"/>
    <property type="match status" value="1"/>
</dbReference>